<dbReference type="InterPro" id="IPR049804">
    <property type="entry name" value="Choice_anch_L"/>
</dbReference>
<dbReference type="NCBIfam" id="NF038133">
    <property type="entry name" value="choice_anch_L"/>
    <property type="match status" value="1"/>
</dbReference>
<evidence type="ECO:0000256" key="1">
    <source>
        <dbReference type="SAM" id="SignalP"/>
    </source>
</evidence>
<gene>
    <name evidence="2" type="ORF">IR213_09960</name>
</gene>
<organism evidence="2 3">
    <name type="scientific">Flavobacterium soyangense</name>
    <dbReference type="NCBI Taxonomy" id="2023265"/>
    <lineage>
        <taxon>Bacteria</taxon>
        <taxon>Pseudomonadati</taxon>
        <taxon>Bacteroidota</taxon>
        <taxon>Flavobacteriia</taxon>
        <taxon>Flavobacteriales</taxon>
        <taxon>Flavobacteriaceae</taxon>
        <taxon>Flavobacterium</taxon>
    </lineage>
</organism>
<dbReference type="AlphaFoldDB" id="A0A930XUT3"/>
<dbReference type="Proteomes" id="UP000646211">
    <property type="component" value="Unassembled WGS sequence"/>
</dbReference>
<feature type="signal peptide" evidence="1">
    <location>
        <begin position="1"/>
        <end position="22"/>
    </location>
</feature>
<name>A0A930XUT3_9FLAO</name>
<dbReference type="RefSeq" id="WP_194312170.1">
    <property type="nucleotide sequence ID" value="NZ_JADHEC010000020.1"/>
</dbReference>
<keyword evidence="3" id="KW-1185">Reference proteome</keyword>
<keyword evidence="1" id="KW-0732">Signal</keyword>
<sequence>MKWEQTIIFFAFICCNTLIVSAQNITVDDTKTVQQLVEKLVNSACANFTNFSVSGDIYTSGYNSYGEFTKNGSSFPLEDGIVLSTWSSKNSIGPFVRNQGQGSTSWLGDADLNKALNITTTINATSLEFDFIPLTSFLSFNYIFASNEYQDDFPCRFSDGFAFLIKEKGGSANYQNLAVIPASTTPVSSTSIHQAISFTDSFGNLKSCPAKNENYFGSSNTSPTNTSPINYAGQTIVMNAQTNVVVGKTYHIKLVISDDVTKDYDSAVFLQAGSFSPKIDLGPDRLITNNPICFGDRYTIDTQLSPAYIYKWFKDSSLTPISGETFPSYNAVDSGTYKVEVDLGAGCIATGTIKIEFAPEIKLNDATLIKCVTKLSDTAFFDLTKAEATIKNNNPSLAKIDYFETQTGTILSKPILNPVSFPKTTSNDVTVFAKLTSKTYGCIETAKITLKTMVSTPSALPLTPPVVNDFSGDGNSVQLIPPDTGGSYEFSLDGTNYQVSPLFTNLAIGNYTAYIRDLNNCEYLTYLVDILDYPQFFTPNGDGYNDIWKIKIFDLFPKATITIFDRYGKLLKQLDSKNSGWDGTYIGNEMPATDYWFNLNSGDGKIIRGHFSLKR</sequence>
<accession>A0A930XUT3</accession>
<dbReference type="EMBL" id="JADHEC010000020">
    <property type="protein sequence ID" value="MBF2708915.1"/>
    <property type="molecule type" value="Genomic_DNA"/>
</dbReference>
<reference evidence="2" key="1">
    <citation type="submission" date="2020-11" db="EMBL/GenBank/DDBJ databases">
        <title>Genome of Flavobacterium soyangense.</title>
        <authorList>
            <person name="Liu Q."/>
            <person name="Xin Y.-H."/>
        </authorList>
    </citation>
    <scope>NUCLEOTIDE SEQUENCE</scope>
    <source>
        <strain evidence="2">CGMCC 1.13493</strain>
    </source>
</reference>
<proteinExistence type="predicted"/>
<feature type="chain" id="PRO_5037472641" evidence="1">
    <location>
        <begin position="23"/>
        <end position="615"/>
    </location>
</feature>
<evidence type="ECO:0000313" key="2">
    <source>
        <dbReference type="EMBL" id="MBF2708915.1"/>
    </source>
</evidence>
<dbReference type="Pfam" id="PF13585">
    <property type="entry name" value="CHU_C"/>
    <property type="match status" value="1"/>
</dbReference>
<evidence type="ECO:0000313" key="3">
    <source>
        <dbReference type="Proteomes" id="UP000646211"/>
    </source>
</evidence>
<dbReference type="InterPro" id="IPR026341">
    <property type="entry name" value="T9SS_type_B"/>
</dbReference>
<protein>
    <submittedName>
        <fullName evidence="2">T9SS type B sorting domain-containing protein</fullName>
    </submittedName>
</protein>
<dbReference type="NCBIfam" id="TIGR04131">
    <property type="entry name" value="Bac_Flav_CTERM"/>
    <property type="match status" value="1"/>
</dbReference>
<comment type="caution">
    <text evidence="2">The sequence shown here is derived from an EMBL/GenBank/DDBJ whole genome shotgun (WGS) entry which is preliminary data.</text>
</comment>